<dbReference type="InterPro" id="IPR057615">
    <property type="entry name" value="Ig_VWA7"/>
</dbReference>
<dbReference type="OrthoDB" id="6336944at2759"/>
<dbReference type="InterPro" id="IPR003961">
    <property type="entry name" value="FN3_dom"/>
</dbReference>
<dbReference type="InterPro" id="IPR052577">
    <property type="entry name" value="VWA7"/>
</dbReference>
<evidence type="ECO:0000256" key="3">
    <source>
        <dbReference type="ARBA" id="ARBA00022729"/>
    </source>
</evidence>
<protein>
    <recommendedName>
        <fullName evidence="5">Fibronectin type-III domain-containing protein</fullName>
    </recommendedName>
</protein>
<accession>A0A3R7SUM1</accession>
<feature type="domain" description="Fibronectin type-III" evidence="5">
    <location>
        <begin position="1347"/>
        <end position="1440"/>
    </location>
</feature>
<keyword evidence="3" id="KW-0732">Signal</keyword>
<dbReference type="PANTHER" id="PTHR14905">
    <property type="entry name" value="NG37"/>
    <property type="match status" value="1"/>
</dbReference>
<evidence type="ECO:0000259" key="5">
    <source>
        <dbReference type="PROSITE" id="PS50853"/>
    </source>
</evidence>
<dbReference type="InterPro" id="IPR013783">
    <property type="entry name" value="Ig-like_fold"/>
</dbReference>
<dbReference type="SUPFAM" id="SSF53300">
    <property type="entry name" value="vWA-like"/>
    <property type="match status" value="1"/>
</dbReference>
<evidence type="ECO:0000313" key="6">
    <source>
        <dbReference type="EMBL" id="ROT75865.1"/>
    </source>
</evidence>
<dbReference type="Pfam" id="PF00041">
    <property type="entry name" value="fn3"/>
    <property type="match status" value="3"/>
</dbReference>
<dbReference type="InterPro" id="IPR056475">
    <property type="entry name" value="GBD_Hemicentin/VWA7"/>
</dbReference>
<dbReference type="InterPro" id="IPR036116">
    <property type="entry name" value="FN3_sf"/>
</dbReference>
<dbReference type="PROSITE" id="PS50853">
    <property type="entry name" value="FN3"/>
    <property type="match status" value="5"/>
</dbReference>
<dbReference type="SMART" id="SM00060">
    <property type="entry name" value="FN3"/>
    <property type="match status" value="5"/>
</dbReference>
<feature type="domain" description="Fibronectin type-III" evidence="5">
    <location>
        <begin position="1256"/>
        <end position="1346"/>
    </location>
</feature>
<dbReference type="CDD" id="cd00063">
    <property type="entry name" value="FN3"/>
    <property type="match status" value="5"/>
</dbReference>
<proteinExistence type="predicted"/>
<dbReference type="EMBL" id="QCYY01001721">
    <property type="protein sequence ID" value="ROT75865.1"/>
    <property type="molecule type" value="Genomic_DNA"/>
</dbReference>
<keyword evidence="7" id="KW-1185">Reference proteome</keyword>
<dbReference type="InterPro" id="IPR056861">
    <property type="entry name" value="HMCN1-like_VWA"/>
</dbReference>
<name>A0A3R7SUM1_PENVA</name>
<dbReference type="Pfam" id="PF25106">
    <property type="entry name" value="VWA_4"/>
    <property type="match status" value="1"/>
</dbReference>
<evidence type="ECO:0000256" key="1">
    <source>
        <dbReference type="ARBA" id="ARBA00004613"/>
    </source>
</evidence>
<dbReference type="GO" id="GO:0032991">
    <property type="term" value="C:protein-containing complex"/>
    <property type="evidence" value="ECO:0007669"/>
    <property type="project" value="UniProtKB-ARBA"/>
</dbReference>
<feature type="domain" description="Fibronectin type-III" evidence="5">
    <location>
        <begin position="1158"/>
        <end position="1253"/>
    </location>
</feature>
<dbReference type="GO" id="GO:0005576">
    <property type="term" value="C:extracellular region"/>
    <property type="evidence" value="ECO:0007669"/>
    <property type="project" value="UniProtKB-SubCell"/>
</dbReference>
<comment type="caution">
    <text evidence="6">The sequence shown here is derived from an EMBL/GenBank/DDBJ whole genome shotgun (WGS) entry which is preliminary data.</text>
</comment>
<feature type="domain" description="Fibronectin type-III" evidence="5">
    <location>
        <begin position="1443"/>
        <end position="1535"/>
    </location>
</feature>
<comment type="subcellular location">
    <subcellularLocation>
        <location evidence="1">Secreted</location>
    </subcellularLocation>
</comment>
<dbReference type="Pfam" id="PF23560">
    <property type="entry name" value="GBD_Hemicentin"/>
    <property type="match status" value="1"/>
</dbReference>
<dbReference type="PANTHER" id="PTHR14905:SF7">
    <property type="entry name" value="VON WILLEBRAND FACTOR A DOMAIN-CONTAINING PROTEIN 7"/>
    <property type="match status" value="1"/>
</dbReference>
<dbReference type="Gene3D" id="3.40.50.410">
    <property type="entry name" value="von Willebrand factor, type A domain"/>
    <property type="match status" value="1"/>
</dbReference>
<dbReference type="Pfam" id="PF25107">
    <property type="entry name" value="VWA7_N"/>
    <property type="match status" value="1"/>
</dbReference>
<organism evidence="6 7">
    <name type="scientific">Penaeus vannamei</name>
    <name type="common">Whiteleg shrimp</name>
    <name type="synonym">Litopenaeus vannamei</name>
    <dbReference type="NCBI Taxonomy" id="6689"/>
    <lineage>
        <taxon>Eukaryota</taxon>
        <taxon>Metazoa</taxon>
        <taxon>Ecdysozoa</taxon>
        <taxon>Arthropoda</taxon>
        <taxon>Crustacea</taxon>
        <taxon>Multicrustacea</taxon>
        <taxon>Malacostraca</taxon>
        <taxon>Eumalacostraca</taxon>
        <taxon>Eucarida</taxon>
        <taxon>Decapoda</taxon>
        <taxon>Dendrobranchiata</taxon>
        <taxon>Penaeoidea</taxon>
        <taxon>Penaeidae</taxon>
        <taxon>Penaeus</taxon>
    </lineage>
</organism>
<feature type="domain" description="Fibronectin type-III" evidence="5">
    <location>
        <begin position="1064"/>
        <end position="1154"/>
    </location>
</feature>
<reference evidence="6 7" key="1">
    <citation type="submission" date="2018-04" db="EMBL/GenBank/DDBJ databases">
        <authorList>
            <person name="Zhang X."/>
            <person name="Yuan J."/>
            <person name="Li F."/>
            <person name="Xiang J."/>
        </authorList>
    </citation>
    <scope>NUCLEOTIDE SEQUENCE [LARGE SCALE GENOMIC DNA]</scope>
    <source>
        <tissue evidence="6">Muscle</tissue>
    </source>
</reference>
<sequence length="1535" mass="166237">MRLPHTHARARPSVYNYAGDSWASTSLSTAREEVMLRKEVIFCLVLAAAGGTHAFLATSLNASDPDVAWILCPEQTTGVTRDHKWITREAVRRNLRQFFLDYPPESQPGFNVPTDASLTELYHAYYGAAASPARFIKAVNSIAASNVKADSLPQLKYDPQIQGDGEDLQSLQDSMATRYPQILTSILQDEAYPAARTFLGLSLHSLQKFYSHSTWVEQGNTGILEDLGLPGFLYDDLADAAEDVCSACASSQGACAGNVIKSAGLSSGYYQYDDPAATGILLPKPTSGGKCSHGGVLDDSSSVAAQGGINKDTASPCFSPHYHLHEQAAELAVQATVHYLNVLLDAVGNDKYRRLFDLYHGSALSIAIDTTGSMVDDIAAVKEQVQQIVDSTSAELFILSPFHDPTVGPGLKTTDPQEFMDAVNALHAGGGCCGIEEKFWGGLQLALSMTPNYGDIFCFTDAGGNDGELMEGDIAVAQQQHNKVTIIYSSNNRAGSERDVLTHVPEYQYLADSTGGLYIPSEKFDIEAITPILGEGVESQSVDVTMVKGLTGPNDLEVPIDDSIFDFQVRLSGTVTEAVLKDITGTAYDLTDQASLDSDPNVEVIAYSPSLKAIRWLSPRYGQWNLHTDSSSTYSISVSANSTLSFMGDFSILDPRPPHPHYELVEGRPLINTVYYIDIVLVGYLESDVTNVNKVEYVDKTGSLLRTIPYHGEVDDEFYIRSDPLPEEPFYIKLYGHVGSGNVFCRLLSVIMSPVETSVGVLATADDLSARPGETATGDFIVSNFGLDSYFKITGTDDKGFLTSITPDRIFLKFNETGTVTGHFSVASSEIPGTVSIITVTAQSETQTQSVNSAISQFLVLPLVTDVDTPICSPSSTPDCTGYNLNGICSEKNWTVSATLQDSNSGLSVVYARPDGFQTDVSAFTPGTTSDVSVTYFASCCTTQVDIIGVDVQGNIGKCQIDMGTLGGYVFDFEAVTEGVTWVYLRWSITPTEYAIHKYTLLINNDFTEDVRCPDLTCYHNVTYLDACSLQTFKLTPVFTVSGGDRAGEPAFTDANTLDNEPVPPTNGQILNATETTVTVSWDGANTKCVSQYQICYRPFGFTASEVCERTALTTYKLRGLEACAAYEVTVTSLSPLGVPSSDSLSFFVNTDEALPGAPRNMEVPDITNVTATITWEDPLDRAQCIDRYVVSYKEIGLRTSKAVPPVTVYGEHMVIIQPLEPCKNYTFDVAAMSKSGYLGPLAERNKATLESDPVPVWSLELGATTVDSMAATWQYSTACVDHFLVCYYDDEEVGLTCEEVYDSTYTLSGLLACTTYHVSVTSVTPSGFTSDKTWQSSDTLDLAPGTPQNLLITKMTAHSIDIQYDPPVVNPQCTVEYDIEVIDLGASTRVASRRREARLDSIFQDLEACHDYEARVRATSRTQLHSDWVTAYASTSAEVTSEPLGLSLFSATASSLDLIWFRPSTNPDCVQRYELQWSSASGGSGSQTISGPLFYEVETTITGLAACTPYDLSVTAVSSVGESLATTLTASTLC</sequence>
<dbReference type="Pfam" id="PF23619">
    <property type="entry name" value="Ig_VWA7"/>
    <property type="match status" value="1"/>
</dbReference>
<evidence type="ECO:0000256" key="4">
    <source>
        <dbReference type="ARBA" id="ARBA00023180"/>
    </source>
</evidence>
<evidence type="ECO:0000313" key="7">
    <source>
        <dbReference type="Proteomes" id="UP000283509"/>
    </source>
</evidence>
<keyword evidence="2" id="KW-0964">Secreted</keyword>
<gene>
    <name evidence="6" type="ORF">C7M84_005575</name>
</gene>
<dbReference type="Proteomes" id="UP000283509">
    <property type="component" value="Unassembled WGS sequence"/>
</dbReference>
<reference evidence="6 7" key="2">
    <citation type="submission" date="2019-01" db="EMBL/GenBank/DDBJ databases">
        <title>The decoding of complex shrimp genome reveals the adaptation for benthos swimmer, frequently molting mechanism and breeding impact on genome.</title>
        <authorList>
            <person name="Sun Y."/>
            <person name="Gao Y."/>
            <person name="Yu Y."/>
        </authorList>
    </citation>
    <scope>NUCLEOTIDE SEQUENCE [LARGE SCALE GENOMIC DNA]</scope>
    <source>
        <tissue evidence="6">Muscle</tissue>
    </source>
</reference>
<keyword evidence="4" id="KW-0325">Glycoprotein</keyword>
<dbReference type="InterPro" id="IPR056862">
    <property type="entry name" value="VWA7_N"/>
</dbReference>
<dbReference type="Gene3D" id="2.60.40.10">
    <property type="entry name" value="Immunoglobulins"/>
    <property type="match status" value="5"/>
</dbReference>
<evidence type="ECO:0000256" key="2">
    <source>
        <dbReference type="ARBA" id="ARBA00022525"/>
    </source>
</evidence>
<dbReference type="InterPro" id="IPR036465">
    <property type="entry name" value="vWFA_dom_sf"/>
</dbReference>
<dbReference type="SUPFAM" id="SSF49265">
    <property type="entry name" value="Fibronectin type III"/>
    <property type="match status" value="3"/>
</dbReference>